<feature type="compositionally biased region" description="Low complexity" evidence="1">
    <location>
        <begin position="8"/>
        <end position="23"/>
    </location>
</feature>
<name>A0AAV4M4D6_9ARAC</name>
<feature type="region of interest" description="Disordered" evidence="1">
    <location>
        <begin position="1"/>
        <end position="27"/>
    </location>
</feature>
<keyword evidence="3" id="KW-1185">Reference proteome</keyword>
<evidence type="ECO:0000313" key="3">
    <source>
        <dbReference type="Proteomes" id="UP001054837"/>
    </source>
</evidence>
<comment type="caution">
    <text evidence="2">The sequence shown here is derived from an EMBL/GenBank/DDBJ whole genome shotgun (WGS) entry which is preliminary data.</text>
</comment>
<organism evidence="2 3">
    <name type="scientific">Caerostris darwini</name>
    <dbReference type="NCBI Taxonomy" id="1538125"/>
    <lineage>
        <taxon>Eukaryota</taxon>
        <taxon>Metazoa</taxon>
        <taxon>Ecdysozoa</taxon>
        <taxon>Arthropoda</taxon>
        <taxon>Chelicerata</taxon>
        <taxon>Arachnida</taxon>
        <taxon>Araneae</taxon>
        <taxon>Araneomorphae</taxon>
        <taxon>Entelegynae</taxon>
        <taxon>Araneoidea</taxon>
        <taxon>Araneidae</taxon>
        <taxon>Caerostris</taxon>
    </lineage>
</organism>
<gene>
    <name evidence="2" type="ORF">CDAR_192231</name>
</gene>
<sequence length="92" mass="10097">MVESNKVSPKNSQQPPSNSTQKSHAYSATVSEVVNPFNSKGPSGVELDPYFTTSLNPLMSRRLTRKKLDLDSAIGRDSLPVKSLFNSLLEKC</sequence>
<evidence type="ECO:0000256" key="1">
    <source>
        <dbReference type="SAM" id="MobiDB-lite"/>
    </source>
</evidence>
<dbReference type="EMBL" id="BPLQ01000037">
    <property type="protein sequence ID" value="GIX66936.1"/>
    <property type="molecule type" value="Genomic_DNA"/>
</dbReference>
<protein>
    <submittedName>
        <fullName evidence="2">Uncharacterized protein</fullName>
    </submittedName>
</protein>
<dbReference type="AlphaFoldDB" id="A0AAV4M4D6"/>
<evidence type="ECO:0000313" key="2">
    <source>
        <dbReference type="EMBL" id="GIX66936.1"/>
    </source>
</evidence>
<dbReference type="Proteomes" id="UP001054837">
    <property type="component" value="Unassembled WGS sequence"/>
</dbReference>
<accession>A0AAV4M4D6</accession>
<proteinExistence type="predicted"/>
<reference evidence="2 3" key="1">
    <citation type="submission" date="2021-06" db="EMBL/GenBank/DDBJ databases">
        <title>Caerostris darwini draft genome.</title>
        <authorList>
            <person name="Kono N."/>
            <person name="Arakawa K."/>
        </authorList>
    </citation>
    <scope>NUCLEOTIDE SEQUENCE [LARGE SCALE GENOMIC DNA]</scope>
</reference>